<proteinExistence type="predicted"/>
<gene>
    <name evidence="3" type="ORF">K9S39_10060</name>
</gene>
<keyword evidence="4" id="KW-1185">Reference proteome</keyword>
<organism evidence="3 4">
    <name type="scientific">Streptomyces halobius</name>
    <dbReference type="NCBI Taxonomy" id="2879846"/>
    <lineage>
        <taxon>Bacteria</taxon>
        <taxon>Bacillati</taxon>
        <taxon>Actinomycetota</taxon>
        <taxon>Actinomycetes</taxon>
        <taxon>Kitasatosporales</taxon>
        <taxon>Streptomycetaceae</taxon>
        <taxon>Streptomyces</taxon>
    </lineage>
</organism>
<evidence type="ECO:0000313" key="4">
    <source>
        <dbReference type="Proteomes" id="UP000830115"/>
    </source>
</evidence>
<name>A0ABY4M370_9ACTN</name>
<sequence length="228" mass="25351">MLSAELGHGALNCTIEIESNIPVAKGYASSTADILATAQLCIRSLHPDTPDEVVQALALSVARQLEYGDYLLHPGVAACAQRSQRLLAAYRTDLRWTIVGVDEGGWVRTEEFHQERPEDLGKARVYEQLFAQLDTALRANNYVAAAEVASHSAELHNDRLPKKSLDDLWRIQNELGALGICVAHSGTLAGLIFSRHQPDHDLRVRECRSELESWGYSSDMFTLKEEQR</sequence>
<evidence type="ECO:0000256" key="1">
    <source>
        <dbReference type="ARBA" id="ARBA00022777"/>
    </source>
</evidence>
<accession>A0ABY4M370</accession>
<dbReference type="SUPFAM" id="SSF54211">
    <property type="entry name" value="Ribosomal protein S5 domain 2-like"/>
    <property type="match status" value="1"/>
</dbReference>
<dbReference type="RefSeq" id="WP_248863000.1">
    <property type="nucleotide sequence ID" value="NZ_CP086322.1"/>
</dbReference>
<protein>
    <recommendedName>
        <fullName evidence="2">GHMP kinase N-terminal domain-containing protein</fullName>
    </recommendedName>
</protein>
<feature type="domain" description="GHMP kinase N-terminal" evidence="2">
    <location>
        <begin position="5"/>
        <end position="64"/>
    </location>
</feature>
<evidence type="ECO:0000259" key="2">
    <source>
        <dbReference type="Pfam" id="PF00288"/>
    </source>
</evidence>
<evidence type="ECO:0000313" key="3">
    <source>
        <dbReference type="EMBL" id="UQA92138.1"/>
    </source>
</evidence>
<keyword evidence="1" id="KW-0418">Kinase</keyword>
<dbReference type="Proteomes" id="UP000830115">
    <property type="component" value="Chromosome"/>
</dbReference>
<dbReference type="Pfam" id="PF00288">
    <property type="entry name" value="GHMP_kinases_N"/>
    <property type="match status" value="1"/>
</dbReference>
<reference evidence="3" key="1">
    <citation type="submission" date="2021-10" db="EMBL/GenBank/DDBJ databases">
        <title>Streptomyces nigrumlapis sp.nov.,an antimicrobial producing actinobacterium isolated from Black Gobi rocks.</title>
        <authorList>
            <person name="Wen Y."/>
            <person name="Zhang W."/>
            <person name="Liu X.G."/>
        </authorList>
    </citation>
    <scope>NUCLEOTIDE SEQUENCE</scope>
    <source>
        <strain evidence="3">ST13-2-2</strain>
    </source>
</reference>
<dbReference type="InterPro" id="IPR006204">
    <property type="entry name" value="GHMP_kinase_N_dom"/>
</dbReference>
<keyword evidence="1" id="KW-0808">Transferase</keyword>
<dbReference type="EMBL" id="CP086322">
    <property type="protein sequence ID" value="UQA92138.1"/>
    <property type="molecule type" value="Genomic_DNA"/>
</dbReference>
<dbReference type="InterPro" id="IPR020568">
    <property type="entry name" value="Ribosomal_Su5_D2-typ_SF"/>
</dbReference>